<accession>A0A6G1JVS1</accession>
<dbReference type="PANTHER" id="PTHR33927:SF5">
    <property type="entry name" value="ENZYME, PUTATIVE (AFU_ORTHOLOGUE AFUA_8G01222)-RELATED"/>
    <property type="match status" value="1"/>
</dbReference>
<dbReference type="Proteomes" id="UP000799428">
    <property type="component" value="Unassembled WGS sequence"/>
</dbReference>
<feature type="transmembrane region" description="Helical" evidence="1">
    <location>
        <begin position="98"/>
        <end position="119"/>
    </location>
</feature>
<dbReference type="EMBL" id="MU005781">
    <property type="protein sequence ID" value="KAF2704704.1"/>
    <property type="molecule type" value="Genomic_DNA"/>
</dbReference>
<keyword evidence="1" id="KW-0812">Transmembrane</keyword>
<feature type="transmembrane region" description="Helical" evidence="1">
    <location>
        <begin position="215"/>
        <end position="239"/>
    </location>
</feature>
<dbReference type="PANTHER" id="PTHR33927">
    <property type="entry name" value="TRANSMEMBRANE PROTEIN"/>
    <property type="match status" value="1"/>
</dbReference>
<reference evidence="2" key="1">
    <citation type="journal article" date="2020" name="Stud. Mycol.">
        <title>101 Dothideomycetes genomes: a test case for predicting lifestyles and emergence of pathogens.</title>
        <authorList>
            <person name="Haridas S."/>
            <person name="Albert R."/>
            <person name="Binder M."/>
            <person name="Bloem J."/>
            <person name="Labutti K."/>
            <person name="Salamov A."/>
            <person name="Andreopoulos B."/>
            <person name="Baker S."/>
            <person name="Barry K."/>
            <person name="Bills G."/>
            <person name="Bluhm B."/>
            <person name="Cannon C."/>
            <person name="Castanera R."/>
            <person name="Culley D."/>
            <person name="Daum C."/>
            <person name="Ezra D."/>
            <person name="Gonzalez J."/>
            <person name="Henrissat B."/>
            <person name="Kuo A."/>
            <person name="Liang C."/>
            <person name="Lipzen A."/>
            <person name="Lutzoni F."/>
            <person name="Magnuson J."/>
            <person name="Mondo S."/>
            <person name="Nolan M."/>
            <person name="Ohm R."/>
            <person name="Pangilinan J."/>
            <person name="Park H.-J."/>
            <person name="Ramirez L."/>
            <person name="Alfaro M."/>
            <person name="Sun H."/>
            <person name="Tritt A."/>
            <person name="Yoshinaga Y."/>
            <person name="Zwiers L.-H."/>
            <person name="Turgeon B."/>
            <person name="Goodwin S."/>
            <person name="Spatafora J."/>
            <person name="Crous P."/>
            <person name="Grigoriev I."/>
        </authorList>
    </citation>
    <scope>NUCLEOTIDE SEQUENCE</scope>
    <source>
        <strain evidence="2">CBS 279.74</strain>
    </source>
</reference>
<proteinExistence type="predicted"/>
<feature type="transmembrane region" description="Helical" evidence="1">
    <location>
        <begin position="290"/>
        <end position="308"/>
    </location>
</feature>
<feature type="transmembrane region" description="Helical" evidence="1">
    <location>
        <begin position="251"/>
        <end position="270"/>
    </location>
</feature>
<evidence type="ECO:0008006" key="4">
    <source>
        <dbReference type="Google" id="ProtNLM"/>
    </source>
</evidence>
<name>A0A6G1JVS1_9PLEO</name>
<evidence type="ECO:0000313" key="3">
    <source>
        <dbReference type="Proteomes" id="UP000799428"/>
    </source>
</evidence>
<dbReference type="InterPro" id="IPR052979">
    <property type="entry name" value="Adenylate-forming_domain"/>
</dbReference>
<keyword evidence="1" id="KW-1133">Transmembrane helix</keyword>
<feature type="transmembrane region" description="Helical" evidence="1">
    <location>
        <begin position="172"/>
        <end position="195"/>
    </location>
</feature>
<gene>
    <name evidence="2" type="ORF">K504DRAFT_460972</name>
</gene>
<protein>
    <recommendedName>
        <fullName evidence="4">Integral membrane protein TmpA</fullName>
    </recommendedName>
</protein>
<keyword evidence="3" id="KW-1185">Reference proteome</keyword>
<dbReference type="AlphaFoldDB" id="A0A6G1JVS1"/>
<keyword evidence="1" id="KW-0472">Membrane</keyword>
<sequence>MSYGEQHKDLEPGPPFNKPPIHWWKRRKLCHTTTTEDRPAPTMALLNLPPTLDCTSSNRTSCDVEKALSGRIATTSPNLPPKRYTRTLRHLRLTVFTVYRRIFTLVFIANMIGLFLTLRSWRTQTITLDSLATWASTNLLISILVRQDFFVNPMFRTAWLVPWSVPLRLRRVVARVYTYGGIHSGTAVAGTMWFFTFTTLMTIHFARQGSYTVPLVVLTWLILVLLTSIILLALPGLRAAYHNTFEMTHRFLGWVSIALFWAQVLLLTYHTSKASPTSASFGEMLVHSPTFWNLVLITCLVILPWLRVRRWTFTPEVLSSHALHLHFTHSIHRFSCLIISTSPLKEWHPFATFPTRDSGEPGGSMVISAAGDWTTSLIQSQIQAQAHRQPLGYISNLKATPPTPLRMWTRGTVKAGVLSLSILFPRVVILTTGSGIGPALSSLLDKPPSQFCRLIWSTRSPLLTYGARLCAEVERADPGAIIIDTSRMGRPDLLQVAWNVYKETGAEAVFVLSNESVTRKVVYGLESRGVPAYGPIWDS</sequence>
<evidence type="ECO:0000256" key="1">
    <source>
        <dbReference type="SAM" id="Phobius"/>
    </source>
</evidence>
<dbReference type="OrthoDB" id="3142841at2759"/>
<evidence type="ECO:0000313" key="2">
    <source>
        <dbReference type="EMBL" id="KAF2704704.1"/>
    </source>
</evidence>
<organism evidence="2 3">
    <name type="scientific">Pleomassaria siparia CBS 279.74</name>
    <dbReference type="NCBI Taxonomy" id="1314801"/>
    <lineage>
        <taxon>Eukaryota</taxon>
        <taxon>Fungi</taxon>
        <taxon>Dikarya</taxon>
        <taxon>Ascomycota</taxon>
        <taxon>Pezizomycotina</taxon>
        <taxon>Dothideomycetes</taxon>
        <taxon>Pleosporomycetidae</taxon>
        <taxon>Pleosporales</taxon>
        <taxon>Pleomassariaceae</taxon>
        <taxon>Pleomassaria</taxon>
    </lineage>
</organism>